<sequence length="147" mass="15390">MVPDEPPRAPGGLRRARETEATCHRFPVVARLRPIPPLPDCRCRLVLGRRSALCLCRVRSPVTSHEAALLGRSSRPPRPPTASAARAGPKQPGSPCWPAGRSSDRSATILVNALTDGSRGPLCSCRGPDGGAHGHAPAHAAILATPP</sequence>
<name>A0AAV7NFP5_PLEWA</name>
<evidence type="ECO:0000256" key="1">
    <source>
        <dbReference type="SAM" id="MobiDB-lite"/>
    </source>
</evidence>
<gene>
    <name evidence="2" type="ORF">NDU88_001937</name>
</gene>
<feature type="region of interest" description="Disordered" evidence="1">
    <location>
        <begin position="63"/>
        <end position="103"/>
    </location>
</feature>
<dbReference type="Proteomes" id="UP001066276">
    <property type="component" value="Chromosome 8"/>
</dbReference>
<keyword evidence="3" id="KW-1185">Reference proteome</keyword>
<accession>A0AAV7NFP5</accession>
<evidence type="ECO:0000313" key="3">
    <source>
        <dbReference type="Proteomes" id="UP001066276"/>
    </source>
</evidence>
<protein>
    <submittedName>
        <fullName evidence="2">Uncharacterized protein</fullName>
    </submittedName>
</protein>
<organism evidence="2 3">
    <name type="scientific">Pleurodeles waltl</name>
    <name type="common">Iberian ribbed newt</name>
    <dbReference type="NCBI Taxonomy" id="8319"/>
    <lineage>
        <taxon>Eukaryota</taxon>
        <taxon>Metazoa</taxon>
        <taxon>Chordata</taxon>
        <taxon>Craniata</taxon>
        <taxon>Vertebrata</taxon>
        <taxon>Euteleostomi</taxon>
        <taxon>Amphibia</taxon>
        <taxon>Batrachia</taxon>
        <taxon>Caudata</taxon>
        <taxon>Salamandroidea</taxon>
        <taxon>Salamandridae</taxon>
        <taxon>Pleurodelinae</taxon>
        <taxon>Pleurodeles</taxon>
    </lineage>
</organism>
<comment type="caution">
    <text evidence="2">The sequence shown here is derived from an EMBL/GenBank/DDBJ whole genome shotgun (WGS) entry which is preliminary data.</text>
</comment>
<dbReference type="AlphaFoldDB" id="A0AAV7NFP5"/>
<reference evidence="2" key="1">
    <citation type="journal article" date="2022" name="bioRxiv">
        <title>Sequencing and chromosome-scale assembly of the giantPleurodeles waltlgenome.</title>
        <authorList>
            <person name="Brown T."/>
            <person name="Elewa A."/>
            <person name="Iarovenko S."/>
            <person name="Subramanian E."/>
            <person name="Araus A.J."/>
            <person name="Petzold A."/>
            <person name="Susuki M."/>
            <person name="Suzuki K.-i.T."/>
            <person name="Hayashi T."/>
            <person name="Toyoda A."/>
            <person name="Oliveira C."/>
            <person name="Osipova E."/>
            <person name="Leigh N.D."/>
            <person name="Simon A."/>
            <person name="Yun M.H."/>
        </authorList>
    </citation>
    <scope>NUCLEOTIDE SEQUENCE</scope>
    <source>
        <strain evidence="2">20211129_DDA</strain>
        <tissue evidence="2">Liver</tissue>
    </source>
</reference>
<dbReference type="EMBL" id="JANPWB010000012">
    <property type="protein sequence ID" value="KAJ1113695.1"/>
    <property type="molecule type" value="Genomic_DNA"/>
</dbReference>
<evidence type="ECO:0000313" key="2">
    <source>
        <dbReference type="EMBL" id="KAJ1113695.1"/>
    </source>
</evidence>
<proteinExistence type="predicted"/>